<dbReference type="InterPro" id="IPR004839">
    <property type="entry name" value="Aminotransferase_I/II_large"/>
</dbReference>
<dbReference type="Pfam" id="PF00155">
    <property type="entry name" value="Aminotran_1_2"/>
    <property type="match status" value="1"/>
</dbReference>
<name>A0A381VFX7_9ZZZZ</name>
<accession>A0A381VFX7</accession>
<dbReference type="Gene3D" id="3.90.1150.10">
    <property type="entry name" value="Aspartate Aminotransferase, domain 1"/>
    <property type="match status" value="1"/>
</dbReference>
<keyword evidence="4" id="KW-0456">Lyase</keyword>
<dbReference type="PANTHER" id="PTHR43525">
    <property type="entry name" value="PROTEIN MALY"/>
    <property type="match status" value="1"/>
</dbReference>
<dbReference type="GO" id="GO:0030170">
    <property type="term" value="F:pyridoxal phosphate binding"/>
    <property type="evidence" value="ECO:0007669"/>
    <property type="project" value="InterPro"/>
</dbReference>
<dbReference type="EMBL" id="UINC01008730">
    <property type="protein sequence ID" value="SVA39255.1"/>
    <property type="molecule type" value="Genomic_DNA"/>
</dbReference>
<dbReference type="InterPro" id="IPR015424">
    <property type="entry name" value="PyrdxlP-dep_Trfase"/>
</dbReference>
<evidence type="ECO:0000256" key="1">
    <source>
        <dbReference type="ARBA" id="ARBA00001933"/>
    </source>
</evidence>
<gene>
    <name evidence="7" type="ORF">METZ01_LOCUS92109</name>
</gene>
<feature type="non-terminal residue" evidence="7">
    <location>
        <position position="1"/>
    </location>
</feature>
<keyword evidence="3" id="KW-0663">Pyridoxal phosphate</keyword>
<evidence type="ECO:0000256" key="4">
    <source>
        <dbReference type="ARBA" id="ARBA00023239"/>
    </source>
</evidence>
<evidence type="ECO:0000313" key="7">
    <source>
        <dbReference type="EMBL" id="SVA39255.1"/>
    </source>
</evidence>
<dbReference type="Gene3D" id="3.40.640.10">
    <property type="entry name" value="Type I PLP-dependent aspartate aminotransferase-like (Major domain)"/>
    <property type="match status" value="1"/>
</dbReference>
<dbReference type="AlphaFoldDB" id="A0A381VFX7"/>
<dbReference type="InterPro" id="IPR015421">
    <property type="entry name" value="PyrdxlP-dep_Trfase_major"/>
</dbReference>
<protein>
    <recommendedName>
        <fullName evidence="2">cysteine-S-conjugate beta-lyase</fullName>
        <ecNumber evidence="2">4.4.1.13</ecNumber>
    </recommendedName>
</protein>
<organism evidence="7">
    <name type="scientific">marine metagenome</name>
    <dbReference type="NCBI Taxonomy" id="408172"/>
    <lineage>
        <taxon>unclassified sequences</taxon>
        <taxon>metagenomes</taxon>
        <taxon>ecological metagenomes</taxon>
    </lineage>
</organism>
<dbReference type="InterPro" id="IPR051798">
    <property type="entry name" value="Class-II_PLP-Dep_Aminotrans"/>
</dbReference>
<dbReference type="InterPro" id="IPR015422">
    <property type="entry name" value="PyrdxlP-dep_Trfase_small"/>
</dbReference>
<comment type="similarity">
    <text evidence="5">Belongs to the class-II pyridoxal-phosphate-dependent aminotransferase family. MalY/PatB cystathionine beta-lyase subfamily.</text>
</comment>
<sequence length="301" mass="33127">PDWLIWIPGVVPGLNIASRAIGSDGDALIIMTPVYPPFLSVPENSDKQMLRSPLLYDGARWIMDFADIGDKARLASGLLLSNPQNPTGRVYSENELSKLANICLANDVVVVSDEIHWGIVLDEHRSHIPIASISEEFAHTTITLIASTKTYNIAGVNCALGVIPDPTLRERFVDATTGLVSHISPLAYTATFATFRDQSSWLNDLLAYLRVNRDILERCVKEIPGLAMAHVEGTYLGWIDARSLQIDDPATFFENHGLGFSNGVDFNGEGFVRFNFACPRDLLLEGIERLKKAASSCNMRP</sequence>
<evidence type="ECO:0000256" key="5">
    <source>
        <dbReference type="ARBA" id="ARBA00037974"/>
    </source>
</evidence>
<evidence type="ECO:0000259" key="6">
    <source>
        <dbReference type="Pfam" id="PF00155"/>
    </source>
</evidence>
<dbReference type="GO" id="GO:0047804">
    <property type="term" value="F:cysteine-S-conjugate beta-lyase activity"/>
    <property type="evidence" value="ECO:0007669"/>
    <property type="project" value="UniProtKB-EC"/>
</dbReference>
<dbReference type="CDD" id="cd00609">
    <property type="entry name" value="AAT_like"/>
    <property type="match status" value="1"/>
</dbReference>
<evidence type="ECO:0000256" key="2">
    <source>
        <dbReference type="ARBA" id="ARBA00012224"/>
    </source>
</evidence>
<proteinExistence type="inferred from homology"/>
<dbReference type="PANTHER" id="PTHR43525:SF1">
    <property type="entry name" value="PROTEIN MALY"/>
    <property type="match status" value="1"/>
</dbReference>
<dbReference type="EC" id="4.4.1.13" evidence="2"/>
<feature type="domain" description="Aminotransferase class I/classII large" evidence="6">
    <location>
        <begin position="7"/>
        <end position="290"/>
    </location>
</feature>
<comment type="cofactor">
    <cofactor evidence="1">
        <name>pyridoxal 5'-phosphate</name>
        <dbReference type="ChEBI" id="CHEBI:597326"/>
    </cofactor>
</comment>
<reference evidence="7" key="1">
    <citation type="submission" date="2018-05" db="EMBL/GenBank/DDBJ databases">
        <authorList>
            <person name="Lanie J.A."/>
            <person name="Ng W.-L."/>
            <person name="Kazmierczak K.M."/>
            <person name="Andrzejewski T.M."/>
            <person name="Davidsen T.M."/>
            <person name="Wayne K.J."/>
            <person name="Tettelin H."/>
            <person name="Glass J.I."/>
            <person name="Rusch D."/>
            <person name="Podicherti R."/>
            <person name="Tsui H.-C.T."/>
            <person name="Winkler M.E."/>
        </authorList>
    </citation>
    <scope>NUCLEOTIDE SEQUENCE</scope>
</reference>
<dbReference type="SUPFAM" id="SSF53383">
    <property type="entry name" value="PLP-dependent transferases"/>
    <property type="match status" value="1"/>
</dbReference>
<evidence type="ECO:0000256" key="3">
    <source>
        <dbReference type="ARBA" id="ARBA00022898"/>
    </source>
</evidence>